<gene>
    <name evidence="3" type="ORF">B0H66DRAFT_538035</name>
</gene>
<accession>A0AAE0LYU8</accession>
<comment type="caution">
    <text evidence="3">The sequence shown here is derived from an EMBL/GenBank/DDBJ whole genome shotgun (WGS) entry which is preliminary data.</text>
</comment>
<evidence type="ECO:0000313" key="4">
    <source>
        <dbReference type="Proteomes" id="UP001283341"/>
    </source>
</evidence>
<feature type="region of interest" description="Disordered" evidence="1">
    <location>
        <begin position="60"/>
        <end position="126"/>
    </location>
</feature>
<protein>
    <submittedName>
        <fullName evidence="3">Uncharacterized protein</fullName>
    </submittedName>
</protein>
<name>A0AAE0LYU8_9PEZI</name>
<dbReference type="Proteomes" id="UP001283341">
    <property type="component" value="Unassembled WGS sequence"/>
</dbReference>
<evidence type="ECO:0000256" key="2">
    <source>
        <dbReference type="SAM" id="SignalP"/>
    </source>
</evidence>
<proteinExistence type="predicted"/>
<sequence length="316" mass="34023">MRPNSKASALVLLLAGLLARTTLAAPHALLCPSGSDVTCGEVSVTQGEQWHGDNHLIAARAGIRPPKRPRPDEEGDDAGAGPSKRPETDPDFDPDGEQSGAISGPAWGQSTKPQPDATPATDVSAIPNIEDKGYIVKDGVPDGNDLVWKIHSKTRNDDPKDEGVEVATIRTNKDEGSITVDDAKLDPDNQGNTGDPKGKTDRARLWEMEATAAIHKGGMSPTDIKQLRFEQVYEERSVEVVERSREKMGGGLDYTVRRDSELPTEKEVFDDNLNNSGFGKNTQAFLAKVPTGKQVTEIHVGPGTAEDDFSYTFILG</sequence>
<feature type="signal peptide" evidence="2">
    <location>
        <begin position="1"/>
        <end position="24"/>
    </location>
</feature>
<evidence type="ECO:0000256" key="1">
    <source>
        <dbReference type="SAM" id="MobiDB-lite"/>
    </source>
</evidence>
<feature type="compositionally biased region" description="Basic and acidic residues" evidence="1">
    <location>
        <begin position="171"/>
        <end position="187"/>
    </location>
</feature>
<reference evidence="3" key="2">
    <citation type="submission" date="2023-06" db="EMBL/GenBank/DDBJ databases">
        <authorList>
            <consortium name="Lawrence Berkeley National Laboratory"/>
            <person name="Haridas S."/>
            <person name="Hensen N."/>
            <person name="Bonometti L."/>
            <person name="Westerberg I."/>
            <person name="Brannstrom I.O."/>
            <person name="Guillou S."/>
            <person name="Cros-Aarteil S."/>
            <person name="Calhoun S."/>
            <person name="Kuo A."/>
            <person name="Mondo S."/>
            <person name="Pangilinan J."/>
            <person name="Riley R."/>
            <person name="Labutti K."/>
            <person name="Andreopoulos B."/>
            <person name="Lipzen A."/>
            <person name="Chen C."/>
            <person name="Yanf M."/>
            <person name="Daum C."/>
            <person name="Ng V."/>
            <person name="Clum A."/>
            <person name="Steindorff A."/>
            <person name="Ohm R."/>
            <person name="Martin F."/>
            <person name="Silar P."/>
            <person name="Natvig D."/>
            <person name="Lalanne C."/>
            <person name="Gautier V."/>
            <person name="Ament-Velasquez S.L."/>
            <person name="Kruys A."/>
            <person name="Hutchinson M.I."/>
            <person name="Powell A.J."/>
            <person name="Barry K."/>
            <person name="Miller A.N."/>
            <person name="Grigoriev I.V."/>
            <person name="Debuchy R."/>
            <person name="Gladieux P."/>
            <person name="Thoren M.H."/>
            <person name="Johannesson H."/>
        </authorList>
    </citation>
    <scope>NUCLEOTIDE SEQUENCE</scope>
    <source>
        <strain evidence="3">CBS 118394</strain>
    </source>
</reference>
<keyword evidence="2" id="KW-0732">Signal</keyword>
<feature type="chain" id="PRO_5042080160" evidence="2">
    <location>
        <begin position="25"/>
        <end position="316"/>
    </location>
</feature>
<dbReference type="AlphaFoldDB" id="A0AAE0LYU8"/>
<dbReference type="EMBL" id="JAUEDM010000008">
    <property type="protein sequence ID" value="KAK3312946.1"/>
    <property type="molecule type" value="Genomic_DNA"/>
</dbReference>
<reference evidence="3" key="1">
    <citation type="journal article" date="2023" name="Mol. Phylogenet. Evol.">
        <title>Genome-scale phylogeny and comparative genomics of the fungal order Sordariales.</title>
        <authorList>
            <person name="Hensen N."/>
            <person name="Bonometti L."/>
            <person name="Westerberg I."/>
            <person name="Brannstrom I.O."/>
            <person name="Guillou S."/>
            <person name="Cros-Aarteil S."/>
            <person name="Calhoun S."/>
            <person name="Haridas S."/>
            <person name="Kuo A."/>
            <person name="Mondo S."/>
            <person name="Pangilinan J."/>
            <person name="Riley R."/>
            <person name="LaButti K."/>
            <person name="Andreopoulos B."/>
            <person name="Lipzen A."/>
            <person name="Chen C."/>
            <person name="Yan M."/>
            <person name="Daum C."/>
            <person name="Ng V."/>
            <person name="Clum A."/>
            <person name="Steindorff A."/>
            <person name="Ohm R.A."/>
            <person name="Martin F."/>
            <person name="Silar P."/>
            <person name="Natvig D.O."/>
            <person name="Lalanne C."/>
            <person name="Gautier V."/>
            <person name="Ament-Velasquez S.L."/>
            <person name="Kruys A."/>
            <person name="Hutchinson M.I."/>
            <person name="Powell A.J."/>
            <person name="Barry K."/>
            <person name="Miller A.N."/>
            <person name="Grigoriev I.V."/>
            <person name="Debuchy R."/>
            <person name="Gladieux P."/>
            <person name="Hiltunen Thoren M."/>
            <person name="Johannesson H."/>
        </authorList>
    </citation>
    <scope>NUCLEOTIDE SEQUENCE</scope>
    <source>
        <strain evidence="3">CBS 118394</strain>
    </source>
</reference>
<feature type="region of interest" description="Disordered" evidence="1">
    <location>
        <begin position="169"/>
        <end position="200"/>
    </location>
</feature>
<evidence type="ECO:0000313" key="3">
    <source>
        <dbReference type="EMBL" id="KAK3312946.1"/>
    </source>
</evidence>
<organism evidence="3 4">
    <name type="scientific">Apodospora peruviana</name>
    <dbReference type="NCBI Taxonomy" id="516989"/>
    <lineage>
        <taxon>Eukaryota</taxon>
        <taxon>Fungi</taxon>
        <taxon>Dikarya</taxon>
        <taxon>Ascomycota</taxon>
        <taxon>Pezizomycotina</taxon>
        <taxon>Sordariomycetes</taxon>
        <taxon>Sordariomycetidae</taxon>
        <taxon>Sordariales</taxon>
        <taxon>Lasiosphaeriaceae</taxon>
        <taxon>Apodospora</taxon>
    </lineage>
</organism>
<keyword evidence="4" id="KW-1185">Reference proteome</keyword>